<accession>A0A1J0WFI9</accession>
<dbReference type="InterPro" id="IPR017136">
    <property type="entry name" value="UCP037205"/>
</dbReference>
<dbReference type="AlphaFoldDB" id="A0A1J0WFI9"/>
<dbReference type="PANTHER" id="PTHR37463">
    <property type="entry name" value="GSL3115 PROTEIN"/>
    <property type="match status" value="1"/>
</dbReference>
<dbReference type="Pfam" id="PF10013">
    <property type="entry name" value="DUF2256"/>
    <property type="match status" value="1"/>
</dbReference>
<dbReference type="RefSeq" id="WP_071971333.1">
    <property type="nucleotide sequence ID" value="NZ_CP018076.1"/>
</dbReference>
<dbReference type="EMBL" id="CP018076">
    <property type="protein sequence ID" value="APE43082.1"/>
    <property type="molecule type" value="Genomic_DNA"/>
</dbReference>
<protein>
    <submittedName>
        <fullName evidence="1">DUF2256 domain-containing protein</fullName>
    </submittedName>
</protein>
<dbReference type="STRING" id="1917485.BOO69_06390"/>
<dbReference type="OrthoDB" id="27194at2"/>
<sequence>MAKMRKKSDLPEKTCATCGRPFVWRRKWADCWDDVKYCSDRCRRDKPDTRGGSTASAD</sequence>
<evidence type="ECO:0000313" key="1">
    <source>
        <dbReference type="EMBL" id="APE43082.1"/>
    </source>
</evidence>
<organism evidence="1 2">
    <name type="scientific">Sulfitobacter alexandrii</name>
    <dbReference type="NCBI Taxonomy" id="1917485"/>
    <lineage>
        <taxon>Bacteria</taxon>
        <taxon>Pseudomonadati</taxon>
        <taxon>Pseudomonadota</taxon>
        <taxon>Alphaproteobacteria</taxon>
        <taxon>Rhodobacterales</taxon>
        <taxon>Roseobacteraceae</taxon>
        <taxon>Sulfitobacter</taxon>
    </lineage>
</organism>
<reference evidence="1 2" key="1">
    <citation type="submission" date="2016-11" db="EMBL/GenBank/DDBJ databases">
        <title>Complete genome sequence of Sulfitobacter sp. AM1-D1, a toxic bacteria associated with marine dinoflagellate Alexandrium minutum in East China Sea.</title>
        <authorList>
            <person name="Yang Q."/>
            <person name="Zhang X."/>
            <person name="Tian X."/>
        </authorList>
    </citation>
    <scope>NUCLEOTIDE SEQUENCE [LARGE SCALE GENOMIC DNA]</scope>
    <source>
        <strain evidence="1 2">AM1-D1</strain>
    </source>
</reference>
<dbReference type="Proteomes" id="UP000181897">
    <property type="component" value="Chromosome"/>
</dbReference>
<dbReference type="KEGG" id="suam:BOO69_06390"/>
<keyword evidence="2" id="KW-1185">Reference proteome</keyword>
<name>A0A1J0WFI9_9RHOB</name>
<proteinExistence type="predicted"/>
<dbReference type="PANTHER" id="PTHR37463:SF1">
    <property type="entry name" value="DUF2256 DOMAIN-CONTAINING PROTEIN"/>
    <property type="match status" value="1"/>
</dbReference>
<evidence type="ECO:0000313" key="2">
    <source>
        <dbReference type="Proteomes" id="UP000181897"/>
    </source>
</evidence>
<gene>
    <name evidence="1" type="ORF">BOO69_06390</name>
</gene>